<dbReference type="EMBL" id="JBCHKQ010000001">
    <property type="protein sequence ID" value="MEM5947261.1"/>
    <property type="molecule type" value="Genomic_DNA"/>
</dbReference>
<sequence length="379" mass="42304">MKKLVLLFIFFATALGIFSQDFAELSFVQEDGYVTIKANNNLDIPVSVVITYLKGADTNQELPLILPPIPSSAKNQAIGRIKQQEGKKLSIKWISMPGSITDNHPDEDFLYIFPFQHGTKHRVDQGFNGSFTHKNDNRYAIDFAMDIGTPVCAARSGIVAYVKEDSSTGGPSASYANDANYILIYHADGTFGNYVHLKKDGAIVKPGDRVEAGQVIGYSGNTGQSSGPHLHFDVRIPTTHGLQSIPIQFLNYDAKPVIPQEGEYYYALHPGKEPFKVILGSLLKNEHFTDYQAVIEKKDKIIFRTEDVDSTTVVFIGNGFDYPVEITVELLLTNMEASTQKKITLTLPPLTERFLTILRPTEGAASWRYGYRYTYKRTE</sequence>
<dbReference type="InterPro" id="IPR050570">
    <property type="entry name" value="Cell_wall_metabolism_enzyme"/>
</dbReference>
<keyword evidence="4" id="KW-1185">Reference proteome</keyword>
<keyword evidence="1" id="KW-0732">Signal</keyword>
<evidence type="ECO:0000313" key="3">
    <source>
        <dbReference type="EMBL" id="MEM5947261.1"/>
    </source>
</evidence>
<dbReference type="EC" id="3.4.-.-" evidence="3"/>
<reference evidence="3 4" key="1">
    <citation type="submission" date="2024-03" db="EMBL/GenBank/DDBJ databases">
        <title>Ignisphaera cupida sp. nov., a hyperthermophilic hydrolytic archaeon from a hot spring of Kamchatka, and proposal of Ignisphaeraceae fam. nov.</title>
        <authorList>
            <person name="Podosokorskaya O.A."/>
            <person name="Elcheninov A.G."/>
            <person name="Maltseva A.I."/>
            <person name="Zayulina K.S."/>
            <person name="Novikov A."/>
            <person name="Merkel A.Y."/>
        </authorList>
    </citation>
    <scope>NUCLEOTIDE SEQUENCE [LARGE SCALE GENOMIC DNA]</scope>
    <source>
        <strain evidence="3 4">38H-sp</strain>
    </source>
</reference>
<keyword evidence="3" id="KW-0378">Hydrolase</keyword>
<dbReference type="GO" id="GO:0016787">
    <property type="term" value="F:hydrolase activity"/>
    <property type="evidence" value="ECO:0007669"/>
    <property type="project" value="UniProtKB-KW"/>
</dbReference>
<feature type="signal peptide" evidence="1">
    <location>
        <begin position="1"/>
        <end position="23"/>
    </location>
</feature>
<dbReference type="Proteomes" id="UP001466331">
    <property type="component" value="Unassembled WGS sequence"/>
</dbReference>
<organism evidence="3 4">
    <name type="scientific">Rarispira pelagica</name>
    <dbReference type="NCBI Taxonomy" id="3141764"/>
    <lineage>
        <taxon>Bacteria</taxon>
        <taxon>Pseudomonadati</taxon>
        <taxon>Spirochaetota</taxon>
        <taxon>Spirochaetia</taxon>
        <taxon>Winmispirales</taxon>
        <taxon>Winmispiraceae</taxon>
        <taxon>Rarispira</taxon>
    </lineage>
</organism>
<evidence type="ECO:0000313" key="4">
    <source>
        <dbReference type="Proteomes" id="UP001466331"/>
    </source>
</evidence>
<dbReference type="SUPFAM" id="SSF51261">
    <property type="entry name" value="Duplicated hybrid motif"/>
    <property type="match status" value="1"/>
</dbReference>
<name>A0ABU9U9B9_9SPIR</name>
<feature type="chain" id="PRO_5046198970" evidence="1">
    <location>
        <begin position="24"/>
        <end position="379"/>
    </location>
</feature>
<gene>
    <name evidence="3" type="ORF">WKV44_01765</name>
</gene>
<dbReference type="InterPro" id="IPR016047">
    <property type="entry name" value="M23ase_b-sheet_dom"/>
</dbReference>
<evidence type="ECO:0000259" key="2">
    <source>
        <dbReference type="Pfam" id="PF01551"/>
    </source>
</evidence>
<feature type="domain" description="M23ase beta-sheet core" evidence="2">
    <location>
        <begin position="139"/>
        <end position="236"/>
    </location>
</feature>
<dbReference type="Gene3D" id="2.70.70.10">
    <property type="entry name" value="Glucose Permease (Domain IIA)"/>
    <property type="match status" value="1"/>
</dbReference>
<proteinExistence type="predicted"/>
<dbReference type="PANTHER" id="PTHR21666:SF294">
    <property type="entry name" value="PEPTIDASE M23"/>
    <property type="match status" value="1"/>
</dbReference>
<dbReference type="PANTHER" id="PTHR21666">
    <property type="entry name" value="PEPTIDASE-RELATED"/>
    <property type="match status" value="1"/>
</dbReference>
<protein>
    <submittedName>
        <fullName evidence="3">M23 family metallopeptidase</fullName>
        <ecNumber evidence="3">3.4.-.-</ecNumber>
    </submittedName>
</protein>
<dbReference type="Pfam" id="PF01551">
    <property type="entry name" value="Peptidase_M23"/>
    <property type="match status" value="1"/>
</dbReference>
<dbReference type="InterPro" id="IPR011055">
    <property type="entry name" value="Dup_hybrid_motif"/>
</dbReference>
<comment type="caution">
    <text evidence="3">The sequence shown here is derived from an EMBL/GenBank/DDBJ whole genome shotgun (WGS) entry which is preliminary data.</text>
</comment>
<dbReference type="RefSeq" id="WP_420068711.1">
    <property type="nucleotide sequence ID" value="NZ_JBCHKQ010000001.1"/>
</dbReference>
<accession>A0ABU9U9B9</accession>
<dbReference type="CDD" id="cd12797">
    <property type="entry name" value="M23_peptidase"/>
    <property type="match status" value="1"/>
</dbReference>
<evidence type="ECO:0000256" key="1">
    <source>
        <dbReference type="SAM" id="SignalP"/>
    </source>
</evidence>